<reference evidence="2" key="1">
    <citation type="journal article" date="2021" name="Nat. Commun.">
        <title>Genetic determinants of endophytism in the Arabidopsis root mycobiome.</title>
        <authorList>
            <person name="Mesny F."/>
            <person name="Miyauchi S."/>
            <person name="Thiergart T."/>
            <person name="Pickel B."/>
            <person name="Atanasova L."/>
            <person name="Karlsson M."/>
            <person name="Huettel B."/>
            <person name="Barry K.W."/>
            <person name="Haridas S."/>
            <person name="Chen C."/>
            <person name="Bauer D."/>
            <person name="Andreopoulos W."/>
            <person name="Pangilinan J."/>
            <person name="LaButti K."/>
            <person name="Riley R."/>
            <person name="Lipzen A."/>
            <person name="Clum A."/>
            <person name="Drula E."/>
            <person name="Henrissat B."/>
            <person name="Kohler A."/>
            <person name="Grigoriev I.V."/>
            <person name="Martin F.M."/>
            <person name="Hacquard S."/>
        </authorList>
    </citation>
    <scope>NUCLEOTIDE SEQUENCE</scope>
    <source>
        <strain evidence="2">MPI-CAGE-AT-0021</strain>
    </source>
</reference>
<evidence type="ECO:0000313" key="3">
    <source>
        <dbReference type="Proteomes" id="UP000717696"/>
    </source>
</evidence>
<evidence type="ECO:0000313" key="2">
    <source>
        <dbReference type="EMBL" id="KAH7140035.1"/>
    </source>
</evidence>
<proteinExistence type="predicted"/>
<feature type="region of interest" description="Disordered" evidence="1">
    <location>
        <begin position="35"/>
        <end position="75"/>
    </location>
</feature>
<organism evidence="2 3">
    <name type="scientific">Dactylonectria estremocensis</name>
    <dbReference type="NCBI Taxonomy" id="1079267"/>
    <lineage>
        <taxon>Eukaryota</taxon>
        <taxon>Fungi</taxon>
        <taxon>Dikarya</taxon>
        <taxon>Ascomycota</taxon>
        <taxon>Pezizomycotina</taxon>
        <taxon>Sordariomycetes</taxon>
        <taxon>Hypocreomycetidae</taxon>
        <taxon>Hypocreales</taxon>
        <taxon>Nectriaceae</taxon>
        <taxon>Dactylonectria</taxon>
    </lineage>
</organism>
<sequence>MLPIRQMPAIQPNIASSFRRRKALKRATASLVSLKPIQASARSGPRLRARPSHSPSNTHHNDDDEPDKDIDGIGGRPTYLVHHVFLPPQVPDENDLNLVHEAALVGATLNGLFEFRDIFQPAA</sequence>
<evidence type="ECO:0000256" key="1">
    <source>
        <dbReference type="SAM" id="MobiDB-lite"/>
    </source>
</evidence>
<dbReference type="EMBL" id="JAGMUU010000014">
    <property type="protein sequence ID" value="KAH7140035.1"/>
    <property type="molecule type" value="Genomic_DNA"/>
</dbReference>
<dbReference type="Proteomes" id="UP000717696">
    <property type="component" value="Unassembled WGS sequence"/>
</dbReference>
<accession>A0A9P9ELJ3</accession>
<dbReference type="OrthoDB" id="5078988at2759"/>
<protein>
    <submittedName>
        <fullName evidence="2">Uncharacterized protein</fullName>
    </submittedName>
</protein>
<keyword evidence="3" id="KW-1185">Reference proteome</keyword>
<gene>
    <name evidence="2" type="ORF">B0J13DRAFT_527690</name>
</gene>
<dbReference type="AlphaFoldDB" id="A0A9P9ELJ3"/>
<name>A0A9P9ELJ3_9HYPO</name>
<comment type="caution">
    <text evidence="2">The sequence shown here is derived from an EMBL/GenBank/DDBJ whole genome shotgun (WGS) entry which is preliminary data.</text>
</comment>